<protein>
    <recommendedName>
        <fullName evidence="9">BZIP domain-containing protein</fullName>
    </recommendedName>
</protein>
<dbReference type="GO" id="GO:0005634">
    <property type="term" value="C:nucleus"/>
    <property type="evidence" value="ECO:0007669"/>
    <property type="project" value="UniProtKB-SubCell"/>
</dbReference>
<proteinExistence type="inferred from homology"/>
<evidence type="ECO:0000256" key="7">
    <source>
        <dbReference type="ARBA" id="ARBA00023242"/>
    </source>
</evidence>
<comment type="similarity">
    <text evidence="2">Belongs to the bZIP family.</text>
</comment>
<name>A0A084AJ02_STACB</name>
<evidence type="ECO:0000256" key="6">
    <source>
        <dbReference type="ARBA" id="ARBA00023230"/>
    </source>
</evidence>
<dbReference type="GO" id="GO:0003677">
    <property type="term" value="F:DNA binding"/>
    <property type="evidence" value="ECO:0007669"/>
    <property type="project" value="UniProtKB-KW"/>
</dbReference>
<dbReference type="HOGENOM" id="CLU_035741_1_0_1"/>
<accession>A0A084AJ02</accession>
<dbReference type="Proteomes" id="UP000028045">
    <property type="component" value="Unassembled WGS sequence"/>
</dbReference>
<dbReference type="PANTHER" id="PTHR46714:SF6">
    <property type="entry name" value="TRANSCRIPTIONAL ACTIVATOR HAC1"/>
    <property type="match status" value="1"/>
</dbReference>
<dbReference type="InterPro" id="IPR004827">
    <property type="entry name" value="bZIP"/>
</dbReference>
<dbReference type="GO" id="GO:0000981">
    <property type="term" value="F:DNA-binding transcription factor activity, RNA polymerase II-specific"/>
    <property type="evidence" value="ECO:0007669"/>
    <property type="project" value="InterPro"/>
</dbReference>
<evidence type="ECO:0000313" key="10">
    <source>
        <dbReference type="EMBL" id="KEY65281.1"/>
    </source>
</evidence>
<feature type="region of interest" description="Disordered" evidence="8">
    <location>
        <begin position="1"/>
        <end position="30"/>
    </location>
</feature>
<feature type="compositionally biased region" description="Acidic residues" evidence="8">
    <location>
        <begin position="70"/>
        <end position="79"/>
    </location>
</feature>
<dbReference type="PANTHER" id="PTHR46714">
    <property type="entry name" value="TRANSCRIPTIONAL ACTIVATOR HAC1"/>
    <property type="match status" value="1"/>
</dbReference>
<feature type="compositionally biased region" description="Polar residues" evidence="8">
    <location>
        <begin position="222"/>
        <end position="236"/>
    </location>
</feature>
<keyword evidence="7" id="KW-0539">Nucleus</keyword>
<dbReference type="SUPFAM" id="SSF57959">
    <property type="entry name" value="Leucine zipper domain"/>
    <property type="match status" value="1"/>
</dbReference>
<dbReference type="AlphaFoldDB" id="A0A084AJ02"/>
<keyword evidence="6" id="KW-0834">Unfolded protein response</keyword>
<gene>
    <name evidence="10" type="ORF">S7711_01799</name>
</gene>
<evidence type="ECO:0000256" key="2">
    <source>
        <dbReference type="ARBA" id="ARBA00007163"/>
    </source>
</evidence>
<dbReference type="InterPro" id="IPR046347">
    <property type="entry name" value="bZIP_sf"/>
</dbReference>
<keyword evidence="4" id="KW-0238">DNA-binding</keyword>
<sequence length="420" mass="45082">MASLHTSPMMAQFDSMDGSPAESFVSTPGDNYPSLFAAATPDATHTVNPLDMMTPQSFVDDKVGNLSAIPEDEPLETADDAVSPSGEKKQTKKRKSWGQVLPEPKTNLPPRKRAKTDDEKEQRRVERVLRNRRAAQSSRERKRLEVEALEKRNRDLELALQKAQETNEMLAKELSRVRGGNSSPLDSLHNNSLTLSQELFSSQDSKEQSDSLIDDLLVTANPATSNTNDQTVNPASLSPELGPVPDHHPSGSILRRDTTSCRDVVRPAVSHLGGAPVKLEQPALGDFNLGFFPAIADDGSLGLDAGGSLPSALDADSYVLESGLLDSPNSSAFDDDYLVGDHDTKFSLSSIGLDDLFNHHGHDSDPSDVTAASFFAAAESGLDLTAYDPEIQGPAENFIQQPQSGASLEGCDDGGSAVVF</sequence>
<evidence type="ECO:0000256" key="5">
    <source>
        <dbReference type="ARBA" id="ARBA00023163"/>
    </source>
</evidence>
<evidence type="ECO:0000256" key="3">
    <source>
        <dbReference type="ARBA" id="ARBA00023015"/>
    </source>
</evidence>
<organism evidence="10 11">
    <name type="scientific">Stachybotrys chartarum (strain CBS 109288 / IBT 7711)</name>
    <name type="common">Toxic black mold</name>
    <name type="synonym">Stilbospora chartarum</name>
    <dbReference type="NCBI Taxonomy" id="1280523"/>
    <lineage>
        <taxon>Eukaryota</taxon>
        <taxon>Fungi</taxon>
        <taxon>Dikarya</taxon>
        <taxon>Ascomycota</taxon>
        <taxon>Pezizomycotina</taxon>
        <taxon>Sordariomycetes</taxon>
        <taxon>Hypocreomycetidae</taxon>
        <taxon>Hypocreales</taxon>
        <taxon>Stachybotryaceae</taxon>
        <taxon>Stachybotrys</taxon>
    </lineage>
</organism>
<evidence type="ECO:0000256" key="1">
    <source>
        <dbReference type="ARBA" id="ARBA00004123"/>
    </source>
</evidence>
<dbReference type="InterPro" id="IPR044280">
    <property type="entry name" value="Hac1/HY5"/>
</dbReference>
<dbReference type="GO" id="GO:0045944">
    <property type="term" value="P:positive regulation of transcription by RNA polymerase II"/>
    <property type="evidence" value="ECO:0007669"/>
    <property type="project" value="InterPro"/>
</dbReference>
<evidence type="ECO:0000256" key="4">
    <source>
        <dbReference type="ARBA" id="ARBA00023125"/>
    </source>
</evidence>
<feature type="compositionally biased region" description="Basic and acidic residues" evidence="8">
    <location>
        <begin position="115"/>
        <end position="129"/>
    </location>
</feature>
<evidence type="ECO:0000313" key="11">
    <source>
        <dbReference type="Proteomes" id="UP000028045"/>
    </source>
</evidence>
<evidence type="ECO:0000256" key="8">
    <source>
        <dbReference type="SAM" id="MobiDB-lite"/>
    </source>
</evidence>
<dbReference type="OrthoDB" id="674948at2759"/>
<reference evidence="10 11" key="1">
    <citation type="journal article" date="2014" name="BMC Genomics">
        <title>Comparative genome sequencing reveals chemotype-specific gene clusters in the toxigenic black mold Stachybotrys.</title>
        <authorList>
            <person name="Semeiks J."/>
            <person name="Borek D."/>
            <person name="Otwinowski Z."/>
            <person name="Grishin N.V."/>
        </authorList>
    </citation>
    <scope>NUCLEOTIDE SEQUENCE [LARGE SCALE GENOMIC DNA]</scope>
    <source>
        <strain evidence="11">CBS 109288 / IBT 7711</strain>
    </source>
</reference>
<feature type="domain" description="BZIP" evidence="9">
    <location>
        <begin position="121"/>
        <end position="178"/>
    </location>
</feature>
<feature type="region of interest" description="Disordered" evidence="8">
    <location>
        <begin position="222"/>
        <end position="258"/>
    </location>
</feature>
<keyword evidence="3" id="KW-0805">Transcription regulation</keyword>
<dbReference type="CDD" id="cd14710">
    <property type="entry name" value="bZIP_HAC1-like"/>
    <property type="match status" value="1"/>
</dbReference>
<evidence type="ECO:0000259" key="9">
    <source>
        <dbReference type="PROSITE" id="PS50217"/>
    </source>
</evidence>
<comment type="subcellular location">
    <subcellularLocation>
        <location evidence="1">Nucleus</location>
    </subcellularLocation>
</comment>
<keyword evidence="5" id="KW-0804">Transcription</keyword>
<dbReference type="EMBL" id="KL648706">
    <property type="protein sequence ID" value="KEY65281.1"/>
    <property type="molecule type" value="Genomic_DNA"/>
</dbReference>
<dbReference type="SMART" id="SM00338">
    <property type="entry name" value="BRLZ"/>
    <property type="match status" value="1"/>
</dbReference>
<feature type="compositionally biased region" description="Basic and acidic residues" evidence="8">
    <location>
        <begin position="245"/>
        <end position="258"/>
    </location>
</feature>
<feature type="region of interest" description="Disordered" evidence="8">
    <location>
        <begin position="45"/>
        <end position="142"/>
    </location>
</feature>
<dbReference type="GO" id="GO:0006986">
    <property type="term" value="P:response to unfolded protein"/>
    <property type="evidence" value="ECO:0007669"/>
    <property type="project" value="UniProtKB-KW"/>
</dbReference>
<dbReference type="PROSITE" id="PS50217">
    <property type="entry name" value="BZIP"/>
    <property type="match status" value="1"/>
</dbReference>
<keyword evidence="11" id="KW-1185">Reference proteome</keyword>